<name>A0A250DM36_9BURK</name>
<sequence length="264" mass="28299">MFTPKPQTIANDITEMVRSLALTVGSHAHARELAPAILDECEKLQGLDVINASLLKANVHVLTGDLARFEYWINNAVVNGASQEQVARARLSGYFLSGQISKSRELFDEVYSTNIGSPIAFLNEAVASGWFQTAAKATEGLPAGVVPEPLMKMIHAGAAMMDQVKLTEATAGLIMDEAYGLLVSQGLVWLGSRPEITFLNAERGGPAIYMGLMLATTPKHAAELGWDLSIRLAERDLDMKGLLVSLQGTVLEPATKSSFFGAPA</sequence>
<dbReference type="Proteomes" id="UP000217154">
    <property type="component" value="Chromosome"/>
</dbReference>
<dbReference type="EMBL" id="CP023284">
    <property type="protein sequence ID" value="ATA55191.1"/>
    <property type="molecule type" value="Genomic_DNA"/>
</dbReference>
<dbReference type="AlphaFoldDB" id="A0A250DM36"/>
<gene>
    <name evidence="1" type="ORF">CKY39_19715</name>
</gene>
<dbReference type="RefSeq" id="WP_095745602.1">
    <property type="nucleotide sequence ID" value="NZ_CP023284.1"/>
</dbReference>
<evidence type="ECO:0000313" key="2">
    <source>
        <dbReference type="Proteomes" id="UP000217154"/>
    </source>
</evidence>
<protein>
    <submittedName>
        <fullName evidence="1">Uncharacterized protein</fullName>
    </submittedName>
</protein>
<dbReference type="KEGG" id="vbo:CKY39_19715"/>
<reference evidence="1 2" key="1">
    <citation type="submission" date="2017-09" db="EMBL/GenBank/DDBJ databases">
        <title>The diverse metabolic capabilities of V. boronicumulans make it an excellent choice for continued studies on novel biodegradation.</title>
        <authorList>
            <person name="Sun S."/>
        </authorList>
    </citation>
    <scope>NUCLEOTIDE SEQUENCE [LARGE SCALE GENOMIC DNA]</scope>
    <source>
        <strain evidence="1 2">J1</strain>
    </source>
</reference>
<evidence type="ECO:0000313" key="1">
    <source>
        <dbReference type="EMBL" id="ATA55191.1"/>
    </source>
</evidence>
<proteinExistence type="predicted"/>
<accession>A0A250DM36</accession>
<organism evidence="1 2">
    <name type="scientific">Variovorax boronicumulans</name>
    <dbReference type="NCBI Taxonomy" id="436515"/>
    <lineage>
        <taxon>Bacteria</taxon>
        <taxon>Pseudomonadati</taxon>
        <taxon>Pseudomonadota</taxon>
        <taxon>Betaproteobacteria</taxon>
        <taxon>Burkholderiales</taxon>
        <taxon>Comamonadaceae</taxon>
        <taxon>Variovorax</taxon>
    </lineage>
</organism>